<dbReference type="Proteomes" id="UP001419268">
    <property type="component" value="Unassembled WGS sequence"/>
</dbReference>
<evidence type="ECO:0000313" key="2">
    <source>
        <dbReference type="Proteomes" id="UP001419268"/>
    </source>
</evidence>
<proteinExistence type="predicted"/>
<keyword evidence="2" id="KW-1185">Reference proteome</keyword>
<dbReference type="AlphaFoldDB" id="A0AAP0FF90"/>
<protein>
    <submittedName>
        <fullName evidence="1">Uncharacterized protein</fullName>
    </submittedName>
</protein>
<name>A0AAP0FF90_9MAGN</name>
<reference evidence="1 2" key="1">
    <citation type="submission" date="2024-01" db="EMBL/GenBank/DDBJ databases">
        <title>Genome assemblies of Stephania.</title>
        <authorList>
            <person name="Yang L."/>
        </authorList>
    </citation>
    <scope>NUCLEOTIDE SEQUENCE [LARGE SCALE GENOMIC DNA]</scope>
    <source>
        <strain evidence="1">JXDWG</strain>
        <tissue evidence="1">Leaf</tissue>
    </source>
</reference>
<accession>A0AAP0FF90</accession>
<organism evidence="1 2">
    <name type="scientific">Stephania cephalantha</name>
    <dbReference type="NCBI Taxonomy" id="152367"/>
    <lineage>
        <taxon>Eukaryota</taxon>
        <taxon>Viridiplantae</taxon>
        <taxon>Streptophyta</taxon>
        <taxon>Embryophyta</taxon>
        <taxon>Tracheophyta</taxon>
        <taxon>Spermatophyta</taxon>
        <taxon>Magnoliopsida</taxon>
        <taxon>Ranunculales</taxon>
        <taxon>Menispermaceae</taxon>
        <taxon>Menispermoideae</taxon>
        <taxon>Cissampelideae</taxon>
        <taxon>Stephania</taxon>
    </lineage>
</organism>
<sequence>MSLGVLESKWRMPVSKSAALHMNINATLRACTTFSETNLFSPKGTIKVCPLVALVTIKLTKDGNALFEGDVWVFTDLCDRVLVDSMGVLKRY</sequence>
<comment type="caution">
    <text evidence="1">The sequence shown here is derived from an EMBL/GenBank/DDBJ whole genome shotgun (WGS) entry which is preliminary data.</text>
</comment>
<dbReference type="EMBL" id="JBBNAG010000009">
    <property type="protein sequence ID" value="KAK9105623.1"/>
    <property type="molecule type" value="Genomic_DNA"/>
</dbReference>
<gene>
    <name evidence="1" type="ORF">Scep_022467</name>
</gene>
<evidence type="ECO:0000313" key="1">
    <source>
        <dbReference type="EMBL" id="KAK9105623.1"/>
    </source>
</evidence>